<dbReference type="HOGENOM" id="CLU_3083029_0_0_6"/>
<comment type="caution">
    <text evidence="1">The sequence shown here is derived from an EMBL/GenBank/DDBJ whole genome shotgun (WGS) entry which is preliminary data.</text>
</comment>
<protein>
    <recommendedName>
        <fullName evidence="3">DUF333 domain-containing protein</fullName>
    </recommendedName>
</protein>
<sequence>MANPAATYCVDNDGQCLLIENMDGSQCDAWAFQRGNCKTGVDAPSFTVQHNN</sequence>
<proteinExistence type="predicted"/>
<dbReference type="EMBL" id="AAOJ01000001">
    <property type="protein sequence ID" value="EAS66760.1"/>
    <property type="molecule type" value="Genomic_DNA"/>
</dbReference>
<evidence type="ECO:0000313" key="1">
    <source>
        <dbReference type="EMBL" id="EAS66760.1"/>
    </source>
</evidence>
<evidence type="ECO:0008006" key="3">
    <source>
        <dbReference type="Google" id="ProtNLM"/>
    </source>
</evidence>
<accession>Q1ZTK0</accession>
<gene>
    <name evidence="1" type="ORF">VAS14_15624</name>
</gene>
<reference evidence="1 2" key="1">
    <citation type="journal article" date="2009" name="Proc. Natl. Acad. Sci. U.S.A.">
        <title>The genomic basis of trophic strategy in marine bacteria.</title>
        <authorList>
            <person name="Lauro F.M."/>
            <person name="McDougald D."/>
            <person name="Thomas T."/>
            <person name="Williams T.J."/>
            <person name="Egan S."/>
            <person name="Rice S."/>
            <person name="DeMaere M.Z."/>
            <person name="Ting L."/>
            <person name="Ertan H."/>
            <person name="Johnson J."/>
            <person name="Ferriera S."/>
            <person name="Lapidus A."/>
            <person name="Anderson I."/>
            <person name="Kyrpides N."/>
            <person name="Munk A.C."/>
            <person name="Detter C."/>
            <person name="Han C.S."/>
            <person name="Brown M.V."/>
            <person name="Robb F.T."/>
            <person name="Kjelleberg S."/>
            <person name="Cavicchioli R."/>
        </authorList>
    </citation>
    <scope>NUCLEOTIDE SEQUENCE [LARGE SCALE GENOMIC DNA]</scope>
    <source>
        <strain evidence="1 2">S14</strain>
    </source>
</reference>
<evidence type="ECO:0000313" key="2">
    <source>
        <dbReference type="Proteomes" id="UP000001603"/>
    </source>
</evidence>
<dbReference type="AlphaFoldDB" id="Q1ZTK0"/>
<name>Q1ZTK0_PHOAS</name>
<dbReference type="Proteomes" id="UP000001603">
    <property type="component" value="Unassembled WGS sequence"/>
</dbReference>
<organism evidence="1 2">
    <name type="scientific">Photobacterium angustum (strain S14 / CCUG 15956)</name>
    <name type="common">Vibrio sp. (strain S14 / CCUG 15956)</name>
    <dbReference type="NCBI Taxonomy" id="314292"/>
    <lineage>
        <taxon>Bacteria</taxon>
        <taxon>Pseudomonadati</taxon>
        <taxon>Pseudomonadota</taxon>
        <taxon>Gammaproteobacteria</taxon>
        <taxon>Vibrionales</taxon>
        <taxon>Vibrionaceae</taxon>
        <taxon>Photobacterium</taxon>
    </lineage>
</organism>